<dbReference type="EMBL" id="KE123947">
    <property type="protein sequence ID" value="EPB88629.1"/>
    <property type="molecule type" value="Genomic_DNA"/>
</dbReference>
<evidence type="ECO:0000313" key="2">
    <source>
        <dbReference type="EMBL" id="EPB88629.1"/>
    </source>
</evidence>
<dbReference type="InterPro" id="IPR032567">
    <property type="entry name" value="RTL1-rel"/>
</dbReference>
<evidence type="ECO:0000313" key="3">
    <source>
        <dbReference type="Proteomes" id="UP000014254"/>
    </source>
</evidence>
<accession>S2JFG7</accession>
<dbReference type="OrthoDB" id="2442328at2759"/>
<name>S2JFG7_MUCC1</name>
<sequence>MDRTGDPLSASSAPYPFGHGKNLKNENLNSHPEVISKTKSHPFPDNIRINQGQPRLELSNTKVTPPKTITYNTRRELTASLHHFCTDNPSSTTKSYLNWIAKYLQNTFKGYTPTKLDIVQPFNRMSFKVSRPPPNTPVSEEIYNDQKSVDQASEETIHLKIFPLNAVILETEDSKRRPILPAKQIRRKNFMAEMHNSKNNSIPSANTEPVKNSPCNISQIESLSTEAILDHESIAVVDSTRAPPPDAAQLAEDKELLAKLPIKYHSFKDVFSKIEADKLPPHRPYDHTIPLKPNTEVPFGPLYNLSKVELQTLYDYIQENLKKGFIVRSDSPAGAP</sequence>
<dbReference type="SUPFAM" id="SSF56672">
    <property type="entry name" value="DNA/RNA polymerases"/>
    <property type="match status" value="1"/>
</dbReference>
<dbReference type="Proteomes" id="UP000014254">
    <property type="component" value="Unassembled WGS sequence"/>
</dbReference>
<gene>
    <name evidence="2" type="ORF">HMPREF1544_04501</name>
</gene>
<dbReference type="PANTHER" id="PTHR15503:SF22">
    <property type="entry name" value="TRANSPOSON TY3-I GAG POLYPROTEIN"/>
    <property type="match status" value="1"/>
</dbReference>
<dbReference type="InterPro" id="IPR043502">
    <property type="entry name" value="DNA/RNA_pol_sf"/>
</dbReference>
<dbReference type="InParanoid" id="S2JFG7"/>
<feature type="non-terminal residue" evidence="2">
    <location>
        <position position="336"/>
    </location>
</feature>
<dbReference type="VEuPathDB" id="FungiDB:HMPREF1544_04501"/>
<dbReference type="Gene3D" id="3.10.10.10">
    <property type="entry name" value="HIV Type 1 Reverse Transcriptase, subunit A, domain 1"/>
    <property type="match status" value="1"/>
</dbReference>
<feature type="region of interest" description="Disordered" evidence="1">
    <location>
        <begin position="1"/>
        <end position="28"/>
    </location>
</feature>
<reference evidence="3" key="1">
    <citation type="submission" date="2013-05" db="EMBL/GenBank/DDBJ databases">
        <title>The Genome sequence of Mucor circinelloides f. circinelloides 1006PhL.</title>
        <authorList>
            <consortium name="The Broad Institute Genomics Platform"/>
            <person name="Cuomo C."/>
            <person name="Earl A."/>
            <person name="Findley K."/>
            <person name="Lee S.C."/>
            <person name="Walker B."/>
            <person name="Young S."/>
            <person name="Zeng Q."/>
            <person name="Gargeya S."/>
            <person name="Fitzgerald M."/>
            <person name="Haas B."/>
            <person name="Abouelleil A."/>
            <person name="Allen A.W."/>
            <person name="Alvarado L."/>
            <person name="Arachchi H.M."/>
            <person name="Berlin A.M."/>
            <person name="Chapman S.B."/>
            <person name="Gainer-Dewar J."/>
            <person name="Goldberg J."/>
            <person name="Griggs A."/>
            <person name="Gujja S."/>
            <person name="Hansen M."/>
            <person name="Howarth C."/>
            <person name="Imamovic A."/>
            <person name="Ireland A."/>
            <person name="Larimer J."/>
            <person name="McCowan C."/>
            <person name="Murphy C."/>
            <person name="Pearson M."/>
            <person name="Poon T.W."/>
            <person name="Priest M."/>
            <person name="Roberts A."/>
            <person name="Saif S."/>
            <person name="Shea T."/>
            <person name="Sisk P."/>
            <person name="Sykes S."/>
            <person name="Wortman J."/>
            <person name="Nusbaum C."/>
            <person name="Birren B."/>
        </authorList>
    </citation>
    <scope>NUCLEOTIDE SEQUENCE [LARGE SCALE GENOMIC DNA]</scope>
    <source>
        <strain evidence="3">1006PhL</strain>
    </source>
</reference>
<evidence type="ECO:0000256" key="1">
    <source>
        <dbReference type="SAM" id="MobiDB-lite"/>
    </source>
</evidence>
<keyword evidence="3" id="KW-1185">Reference proteome</keyword>
<dbReference type="STRING" id="1220926.S2JFG7"/>
<dbReference type="PANTHER" id="PTHR15503">
    <property type="entry name" value="LDOC1 RELATED"/>
    <property type="match status" value="1"/>
</dbReference>
<organism evidence="2 3">
    <name type="scientific">Mucor circinelloides f. circinelloides (strain 1006PhL)</name>
    <name type="common">Mucormycosis agent</name>
    <name type="synonym">Calyptromyces circinelloides</name>
    <dbReference type="NCBI Taxonomy" id="1220926"/>
    <lineage>
        <taxon>Eukaryota</taxon>
        <taxon>Fungi</taxon>
        <taxon>Fungi incertae sedis</taxon>
        <taxon>Mucoromycota</taxon>
        <taxon>Mucoromycotina</taxon>
        <taxon>Mucoromycetes</taxon>
        <taxon>Mucorales</taxon>
        <taxon>Mucorineae</taxon>
        <taxon>Mucoraceae</taxon>
        <taxon>Mucor</taxon>
    </lineage>
</organism>
<protein>
    <submittedName>
        <fullName evidence="2">Uncharacterized protein</fullName>
    </submittedName>
</protein>
<proteinExistence type="predicted"/>
<dbReference type="AlphaFoldDB" id="S2JFG7"/>